<feature type="transmembrane region" description="Helical" evidence="5">
    <location>
        <begin position="88"/>
        <end position="109"/>
    </location>
</feature>
<dbReference type="InterPro" id="IPR004090">
    <property type="entry name" value="Chemotax_Me-accpt_rcpt"/>
</dbReference>
<dbReference type="PROSITE" id="PS50111">
    <property type="entry name" value="CHEMOTAXIS_TRANSDUC_2"/>
    <property type="match status" value="1"/>
</dbReference>
<keyword evidence="5" id="KW-0812">Transmembrane</keyword>
<dbReference type="SUPFAM" id="SSF58104">
    <property type="entry name" value="Methyl-accepting chemotaxis protein (MCP) signaling domain"/>
    <property type="match status" value="1"/>
</dbReference>
<evidence type="ECO:0000313" key="8">
    <source>
        <dbReference type="Proteomes" id="UP001324287"/>
    </source>
</evidence>
<evidence type="ECO:0000259" key="6">
    <source>
        <dbReference type="PROSITE" id="PS50111"/>
    </source>
</evidence>
<gene>
    <name evidence="7" type="ORF">U6N30_06330</name>
</gene>
<dbReference type="PANTHER" id="PTHR32089">
    <property type="entry name" value="METHYL-ACCEPTING CHEMOTAXIS PROTEIN MCPB"/>
    <property type="match status" value="1"/>
</dbReference>
<feature type="transmembrane region" description="Helical" evidence="5">
    <location>
        <begin position="115"/>
        <end position="144"/>
    </location>
</feature>
<keyword evidence="5" id="KW-0472">Membrane</keyword>
<keyword evidence="5" id="KW-1133">Transmembrane helix</keyword>
<dbReference type="Gene3D" id="1.10.287.950">
    <property type="entry name" value="Methyl-accepting chemotaxis protein"/>
    <property type="match status" value="1"/>
</dbReference>
<dbReference type="PRINTS" id="PR00260">
    <property type="entry name" value="CHEMTRNSDUCR"/>
</dbReference>
<feature type="transmembrane region" description="Helical" evidence="5">
    <location>
        <begin position="165"/>
        <end position="186"/>
    </location>
</feature>
<dbReference type="SMART" id="SM00283">
    <property type="entry name" value="MA"/>
    <property type="match status" value="1"/>
</dbReference>
<dbReference type="EMBL" id="CP141261">
    <property type="protein sequence ID" value="WRL65273.1"/>
    <property type="molecule type" value="Genomic_DNA"/>
</dbReference>
<evidence type="ECO:0000256" key="3">
    <source>
        <dbReference type="PROSITE-ProRule" id="PRU00284"/>
    </source>
</evidence>
<keyword evidence="1 3" id="KW-0807">Transducer</keyword>
<organism evidence="7 8">
    <name type="scientific">Blastococcus brunescens</name>
    <dbReference type="NCBI Taxonomy" id="1564165"/>
    <lineage>
        <taxon>Bacteria</taxon>
        <taxon>Bacillati</taxon>
        <taxon>Actinomycetota</taxon>
        <taxon>Actinomycetes</taxon>
        <taxon>Geodermatophilales</taxon>
        <taxon>Geodermatophilaceae</taxon>
        <taxon>Blastococcus</taxon>
    </lineage>
</organism>
<evidence type="ECO:0000256" key="1">
    <source>
        <dbReference type="ARBA" id="ARBA00023224"/>
    </source>
</evidence>
<evidence type="ECO:0000256" key="2">
    <source>
        <dbReference type="ARBA" id="ARBA00029447"/>
    </source>
</evidence>
<feature type="domain" description="Methyl-accepting transducer" evidence="6">
    <location>
        <begin position="213"/>
        <end position="442"/>
    </location>
</feature>
<dbReference type="InterPro" id="IPR004089">
    <property type="entry name" value="MCPsignal_dom"/>
</dbReference>
<evidence type="ECO:0000256" key="4">
    <source>
        <dbReference type="SAM" id="Coils"/>
    </source>
</evidence>
<proteinExistence type="inferred from homology"/>
<dbReference type="Pfam" id="PF00015">
    <property type="entry name" value="MCPsignal"/>
    <property type="match status" value="1"/>
</dbReference>
<accession>A0ABZ1B5Z2</accession>
<dbReference type="RefSeq" id="WP_324276597.1">
    <property type="nucleotide sequence ID" value="NZ_CP141261.1"/>
</dbReference>
<evidence type="ECO:0000313" key="7">
    <source>
        <dbReference type="EMBL" id="WRL65273.1"/>
    </source>
</evidence>
<evidence type="ECO:0000256" key="5">
    <source>
        <dbReference type="SAM" id="Phobius"/>
    </source>
</evidence>
<protein>
    <submittedName>
        <fullName evidence="7">Methyl-accepting chemotaxis protein</fullName>
    </submittedName>
</protein>
<comment type="similarity">
    <text evidence="2">Belongs to the methyl-accepting chemotaxis (MCP) protein family.</text>
</comment>
<feature type="transmembrane region" description="Helical" evidence="5">
    <location>
        <begin position="37"/>
        <end position="56"/>
    </location>
</feature>
<feature type="coiled-coil region" evidence="4">
    <location>
        <begin position="201"/>
        <end position="252"/>
    </location>
</feature>
<dbReference type="PANTHER" id="PTHR32089:SF112">
    <property type="entry name" value="LYSOZYME-LIKE PROTEIN-RELATED"/>
    <property type="match status" value="1"/>
</dbReference>
<reference evidence="7 8" key="1">
    <citation type="submission" date="2023-12" db="EMBL/GenBank/DDBJ databases">
        <title>Blastococcus brunescens sp. nov., an actonobacterium isolated from sandstone collected in sahara desert.</title>
        <authorList>
            <person name="Gtari M."/>
            <person name="Ghodhbane F."/>
        </authorList>
    </citation>
    <scope>NUCLEOTIDE SEQUENCE [LARGE SCALE GENOMIC DNA]</scope>
    <source>
        <strain evidence="7 8">BMG 8361</strain>
    </source>
</reference>
<keyword evidence="8" id="KW-1185">Reference proteome</keyword>
<name>A0ABZ1B5Z2_9ACTN</name>
<sequence length="442" mass="46512">MTTTPAEPTTSRPTGFWATIPRGAQLDEASFRSRHRIIAGVLAVHPPVLFAIGYWQHHTHGPWLWVELGGIVAMLVLAHVLRSQVARASAVGVGLMLSAGTLVHVSGGLTDMHIWFYALLALVALYQSWVPFLLAVAFVAVHHGTMSLVMPEMVYSTPLALDQPLPFALLHAVFLLAEATFLAYGWKFTEDADRGRRAEQKRAESQAAAQAQAQAELAEERAHTADAAAAALAQREQRAALLEQQLAVLLESGQRLDENVGTATSVMAGLREAIAEIAAAASHATTTANEASAGSRESAQTVERLAGTMAEIDQIAGSISTIADQTNLLALNATIESARAGEAGKGFAVVAGEVKDLAGETAKATERIRRVVDAVRGDVEAAGTALGSVQEVIQGVVEAQTTIAAAVEEQSASTAQAQDAIVGASREATQMATDLRRIVDGV</sequence>
<feature type="transmembrane region" description="Helical" evidence="5">
    <location>
        <begin position="62"/>
        <end position="81"/>
    </location>
</feature>
<keyword evidence="4" id="KW-0175">Coiled coil</keyword>
<dbReference type="Proteomes" id="UP001324287">
    <property type="component" value="Chromosome"/>
</dbReference>